<dbReference type="PANTHER" id="PTHR30614:SF10">
    <property type="entry name" value="ARGININE ABC TRANSPORTER PERMEASE PROTEIN ARTM"/>
    <property type="match status" value="1"/>
</dbReference>
<dbReference type="Pfam" id="PF00528">
    <property type="entry name" value="BPD_transp_1"/>
    <property type="match status" value="1"/>
</dbReference>
<evidence type="ECO:0000256" key="6">
    <source>
        <dbReference type="ARBA" id="ARBA00022692"/>
    </source>
</evidence>
<sequence length="230" mass="24923">MDWPFLIDVARQLLSGVPLTLQLAGSGLLAGGVLAVLVASAAASGIAPLRWIALAHVEVFRGTPLLVQIFLIYYGLGQIPELRQSFLWPFLREPYWCAILALALNTSAYTAEIIRGALQAVPEGEVEAARAAGMSGVLLRRRITWPIALRHGIALYGSEIILMVKATSLASVITVAEVTNISYRLISSTYRALEVFVVAGAIYLALTFLVSLAVALVERRLNAHHAHRRT</sequence>
<dbReference type="NCBIfam" id="TIGR01726">
    <property type="entry name" value="HEQRo_perm_3TM"/>
    <property type="match status" value="1"/>
</dbReference>
<keyword evidence="3 9" id="KW-0813">Transport</keyword>
<accession>A0A443IRN8</accession>
<comment type="similarity">
    <text evidence="2">Belongs to the binding-protein-dependent transport system permease family. HisMQ subfamily.</text>
</comment>
<keyword evidence="12" id="KW-1185">Reference proteome</keyword>
<evidence type="ECO:0000256" key="7">
    <source>
        <dbReference type="ARBA" id="ARBA00022989"/>
    </source>
</evidence>
<evidence type="ECO:0000256" key="8">
    <source>
        <dbReference type="ARBA" id="ARBA00023136"/>
    </source>
</evidence>
<protein>
    <submittedName>
        <fullName evidence="11">ABC transporter permease subunit</fullName>
    </submittedName>
</protein>
<dbReference type="CDD" id="cd06261">
    <property type="entry name" value="TM_PBP2"/>
    <property type="match status" value="1"/>
</dbReference>
<evidence type="ECO:0000256" key="1">
    <source>
        <dbReference type="ARBA" id="ARBA00004429"/>
    </source>
</evidence>
<dbReference type="InterPro" id="IPR035906">
    <property type="entry name" value="MetI-like_sf"/>
</dbReference>
<evidence type="ECO:0000256" key="5">
    <source>
        <dbReference type="ARBA" id="ARBA00022519"/>
    </source>
</evidence>
<evidence type="ECO:0000256" key="3">
    <source>
        <dbReference type="ARBA" id="ARBA00022448"/>
    </source>
</evidence>
<feature type="transmembrane region" description="Helical" evidence="9">
    <location>
        <begin position="153"/>
        <end position="175"/>
    </location>
</feature>
<dbReference type="GO" id="GO:0006865">
    <property type="term" value="P:amino acid transport"/>
    <property type="evidence" value="ECO:0007669"/>
    <property type="project" value="TreeGrafter"/>
</dbReference>
<dbReference type="RefSeq" id="WP_128270150.1">
    <property type="nucleotide sequence ID" value="NZ_SAUW01000014.1"/>
</dbReference>
<reference evidence="11 12" key="2">
    <citation type="submission" date="2019-01" db="EMBL/GenBank/DDBJ databases">
        <authorList>
            <person name="Li Y."/>
        </authorList>
    </citation>
    <scope>NUCLEOTIDE SEQUENCE [LARGE SCALE GENOMIC DNA]</scope>
    <source>
        <strain evidence="11 12">2D-5</strain>
    </source>
</reference>
<dbReference type="EMBL" id="SAUW01000014">
    <property type="protein sequence ID" value="RWR09523.1"/>
    <property type="molecule type" value="Genomic_DNA"/>
</dbReference>
<feature type="transmembrane region" description="Helical" evidence="9">
    <location>
        <begin position="195"/>
        <end position="217"/>
    </location>
</feature>
<dbReference type="PROSITE" id="PS50928">
    <property type="entry name" value="ABC_TM1"/>
    <property type="match status" value="1"/>
</dbReference>
<keyword evidence="4" id="KW-1003">Cell membrane</keyword>
<dbReference type="SUPFAM" id="SSF161098">
    <property type="entry name" value="MetI-like"/>
    <property type="match status" value="1"/>
</dbReference>
<feature type="transmembrane region" description="Helical" evidence="9">
    <location>
        <begin position="20"/>
        <end position="39"/>
    </location>
</feature>
<comment type="caution">
    <text evidence="11">The sequence shown here is derived from an EMBL/GenBank/DDBJ whole genome shotgun (WGS) entry which is preliminary data.</text>
</comment>
<evidence type="ECO:0000259" key="10">
    <source>
        <dbReference type="PROSITE" id="PS50928"/>
    </source>
</evidence>
<evidence type="ECO:0000256" key="2">
    <source>
        <dbReference type="ARBA" id="ARBA00010072"/>
    </source>
</evidence>
<dbReference type="Gene3D" id="1.10.3720.10">
    <property type="entry name" value="MetI-like"/>
    <property type="match status" value="1"/>
</dbReference>
<dbReference type="Proteomes" id="UP000285710">
    <property type="component" value="Unassembled WGS sequence"/>
</dbReference>
<dbReference type="InterPro" id="IPR010065">
    <property type="entry name" value="AA_ABC_transptr_permease_3TM"/>
</dbReference>
<reference evidence="11 12" key="1">
    <citation type="submission" date="2019-01" db="EMBL/GenBank/DDBJ databases">
        <title>Sinorhodobacter populi sp. nov. isolated from the symptomatic bark tissue of Populus euramericana canker.</title>
        <authorList>
            <person name="Xu G."/>
        </authorList>
    </citation>
    <scope>NUCLEOTIDE SEQUENCE [LARGE SCALE GENOMIC DNA]</scope>
    <source>
        <strain evidence="11 12">2D-5</strain>
    </source>
</reference>
<keyword evidence="5" id="KW-0997">Cell inner membrane</keyword>
<keyword evidence="6 9" id="KW-0812">Transmembrane</keyword>
<feature type="domain" description="ABC transmembrane type-1" evidence="10">
    <location>
        <begin position="17"/>
        <end position="214"/>
    </location>
</feature>
<evidence type="ECO:0000256" key="9">
    <source>
        <dbReference type="RuleBase" id="RU363032"/>
    </source>
</evidence>
<keyword evidence="7 9" id="KW-1133">Transmembrane helix</keyword>
<dbReference type="GO" id="GO:0022857">
    <property type="term" value="F:transmembrane transporter activity"/>
    <property type="evidence" value="ECO:0007669"/>
    <property type="project" value="InterPro"/>
</dbReference>
<gene>
    <name evidence="11" type="ORF">D2T33_13785</name>
</gene>
<dbReference type="GO" id="GO:0043190">
    <property type="term" value="C:ATP-binding cassette (ABC) transporter complex"/>
    <property type="evidence" value="ECO:0007669"/>
    <property type="project" value="InterPro"/>
</dbReference>
<dbReference type="InterPro" id="IPR043429">
    <property type="entry name" value="ArtM/GltK/GlnP/TcyL/YhdX-like"/>
</dbReference>
<proteinExistence type="inferred from homology"/>
<evidence type="ECO:0000313" key="11">
    <source>
        <dbReference type="EMBL" id="RWR09523.1"/>
    </source>
</evidence>
<keyword evidence="8 9" id="KW-0472">Membrane</keyword>
<organism evidence="11 12">
    <name type="scientific">Paenirhodobacter populi</name>
    <dbReference type="NCBI Taxonomy" id="2306993"/>
    <lineage>
        <taxon>Bacteria</taxon>
        <taxon>Pseudomonadati</taxon>
        <taxon>Pseudomonadota</taxon>
        <taxon>Alphaproteobacteria</taxon>
        <taxon>Rhodobacterales</taxon>
        <taxon>Rhodobacter group</taxon>
        <taxon>Paenirhodobacter</taxon>
    </lineage>
</organism>
<evidence type="ECO:0000256" key="4">
    <source>
        <dbReference type="ARBA" id="ARBA00022475"/>
    </source>
</evidence>
<dbReference type="InterPro" id="IPR000515">
    <property type="entry name" value="MetI-like"/>
</dbReference>
<dbReference type="PANTHER" id="PTHR30614">
    <property type="entry name" value="MEMBRANE COMPONENT OF AMINO ACID ABC TRANSPORTER"/>
    <property type="match status" value="1"/>
</dbReference>
<evidence type="ECO:0000313" key="12">
    <source>
        <dbReference type="Proteomes" id="UP000285710"/>
    </source>
</evidence>
<comment type="subcellular location">
    <subcellularLocation>
        <location evidence="1">Cell inner membrane</location>
        <topology evidence="1">Multi-pass membrane protein</topology>
    </subcellularLocation>
    <subcellularLocation>
        <location evidence="9">Cell membrane</location>
        <topology evidence="9">Multi-pass membrane protein</topology>
    </subcellularLocation>
</comment>
<name>A0A443IRN8_9RHOB</name>
<dbReference type="AlphaFoldDB" id="A0A443IRN8"/>